<dbReference type="GO" id="GO:0005829">
    <property type="term" value="C:cytosol"/>
    <property type="evidence" value="ECO:0007669"/>
    <property type="project" value="TreeGrafter"/>
</dbReference>
<dbReference type="GO" id="GO:0005525">
    <property type="term" value="F:GTP binding"/>
    <property type="evidence" value="ECO:0007669"/>
    <property type="project" value="UniProtKB-KW"/>
</dbReference>
<dbReference type="Pfam" id="PF00448">
    <property type="entry name" value="SRP54"/>
    <property type="match status" value="1"/>
</dbReference>
<sequence length="56" mass="5796">MRQVSEATVFVLEFHAINIGQAAFDEAQAFRDSVSVGAVIVAKMDGRAKGGGALSA</sequence>
<gene>
    <name evidence="4" type="ORF">ORAREDHAP_LOCUS48668</name>
</gene>
<dbReference type="EMBL" id="CAEKKB010000008">
    <property type="protein sequence ID" value="CAB4320132.1"/>
    <property type="molecule type" value="Genomic_DNA"/>
</dbReference>
<proteinExistence type="predicted"/>
<dbReference type="InterPro" id="IPR027417">
    <property type="entry name" value="P-loop_NTPase"/>
</dbReference>
<dbReference type="GO" id="GO:0008312">
    <property type="term" value="F:7S RNA binding"/>
    <property type="evidence" value="ECO:0007669"/>
    <property type="project" value="TreeGrafter"/>
</dbReference>
<dbReference type="GO" id="GO:0030942">
    <property type="term" value="F:endoplasmic reticulum signal peptide binding"/>
    <property type="evidence" value="ECO:0007669"/>
    <property type="project" value="TreeGrafter"/>
</dbReference>
<dbReference type="AlphaFoldDB" id="A0A6J5Y6G1"/>
<dbReference type="Proteomes" id="UP000507245">
    <property type="component" value="Unassembled WGS sequence"/>
</dbReference>
<organism evidence="4 5">
    <name type="scientific">Prunus armeniaca</name>
    <name type="common">Apricot</name>
    <name type="synonym">Armeniaca vulgaris</name>
    <dbReference type="NCBI Taxonomy" id="36596"/>
    <lineage>
        <taxon>Eukaryota</taxon>
        <taxon>Viridiplantae</taxon>
        <taxon>Streptophyta</taxon>
        <taxon>Embryophyta</taxon>
        <taxon>Tracheophyta</taxon>
        <taxon>Spermatophyta</taxon>
        <taxon>Magnoliopsida</taxon>
        <taxon>eudicotyledons</taxon>
        <taxon>Gunneridae</taxon>
        <taxon>Pentapetalae</taxon>
        <taxon>rosids</taxon>
        <taxon>fabids</taxon>
        <taxon>Rosales</taxon>
        <taxon>Rosaceae</taxon>
        <taxon>Amygdaloideae</taxon>
        <taxon>Amygdaleae</taxon>
        <taxon>Prunus</taxon>
    </lineage>
</organism>
<evidence type="ECO:0000256" key="2">
    <source>
        <dbReference type="ARBA" id="ARBA00023134"/>
    </source>
</evidence>
<keyword evidence="5" id="KW-1185">Reference proteome</keyword>
<dbReference type="PANTHER" id="PTHR11564">
    <property type="entry name" value="SIGNAL RECOGNITION PARTICLE 54K PROTEIN SRP54"/>
    <property type="match status" value="1"/>
</dbReference>
<dbReference type="GO" id="GO:0005786">
    <property type="term" value="C:signal recognition particle, endoplasmic reticulum targeting"/>
    <property type="evidence" value="ECO:0007669"/>
    <property type="project" value="TreeGrafter"/>
</dbReference>
<keyword evidence="1" id="KW-0547">Nucleotide-binding</keyword>
<keyword evidence="2" id="KW-0342">GTP-binding</keyword>
<dbReference type="InterPro" id="IPR000897">
    <property type="entry name" value="SRP54_GTPase_dom"/>
</dbReference>
<dbReference type="PANTHER" id="PTHR11564:SF5">
    <property type="entry name" value="SIGNAL RECOGNITION PARTICLE SUBUNIT SRP54"/>
    <property type="match status" value="1"/>
</dbReference>
<evidence type="ECO:0000313" key="4">
    <source>
        <dbReference type="EMBL" id="CAB4320132.1"/>
    </source>
</evidence>
<dbReference type="GO" id="GO:0003924">
    <property type="term" value="F:GTPase activity"/>
    <property type="evidence" value="ECO:0007669"/>
    <property type="project" value="InterPro"/>
</dbReference>
<dbReference type="OrthoDB" id="10250817at2759"/>
<evidence type="ECO:0000259" key="3">
    <source>
        <dbReference type="Pfam" id="PF00448"/>
    </source>
</evidence>
<name>A0A6J5Y6G1_PRUAR</name>
<evidence type="ECO:0000256" key="1">
    <source>
        <dbReference type="ARBA" id="ARBA00022741"/>
    </source>
</evidence>
<dbReference type="GO" id="GO:0006616">
    <property type="term" value="P:SRP-dependent cotranslational protein targeting to membrane, translocation"/>
    <property type="evidence" value="ECO:0007669"/>
    <property type="project" value="TreeGrafter"/>
</dbReference>
<dbReference type="InterPro" id="IPR022941">
    <property type="entry name" value="SRP54"/>
</dbReference>
<reference evidence="5" key="1">
    <citation type="journal article" date="2020" name="Genome Biol.">
        <title>Gamete binning: chromosome-level and haplotype-resolved genome assembly enabled by high-throughput single-cell sequencing of gamete genomes.</title>
        <authorList>
            <person name="Campoy J.A."/>
            <person name="Sun H."/>
            <person name="Goel M."/>
            <person name="Jiao W.-B."/>
            <person name="Folz-Donahue K."/>
            <person name="Wang N."/>
            <person name="Rubio M."/>
            <person name="Liu C."/>
            <person name="Kukat C."/>
            <person name="Ruiz D."/>
            <person name="Huettel B."/>
            <person name="Schneeberger K."/>
        </authorList>
    </citation>
    <scope>NUCLEOTIDE SEQUENCE [LARGE SCALE GENOMIC DNA]</scope>
    <source>
        <strain evidence="5">cv. Rojo Pasion</strain>
    </source>
</reference>
<feature type="domain" description="SRP54-type proteins GTP-binding" evidence="3">
    <location>
        <begin position="16"/>
        <end position="56"/>
    </location>
</feature>
<accession>A0A6J5Y6G1</accession>
<protein>
    <recommendedName>
        <fullName evidence="3">SRP54-type proteins GTP-binding domain-containing protein</fullName>
    </recommendedName>
</protein>
<evidence type="ECO:0000313" key="5">
    <source>
        <dbReference type="Proteomes" id="UP000507245"/>
    </source>
</evidence>
<dbReference type="Gene3D" id="3.40.50.300">
    <property type="entry name" value="P-loop containing nucleotide triphosphate hydrolases"/>
    <property type="match status" value="1"/>
</dbReference>